<dbReference type="Proteomes" id="UP000008963">
    <property type="component" value="Chromosome"/>
</dbReference>
<evidence type="ECO:0000256" key="1">
    <source>
        <dbReference type="ARBA" id="ARBA00022729"/>
    </source>
</evidence>
<dbReference type="RefSeq" id="WP_014243781.1">
    <property type="nucleotide sequence ID" value="NC_016620.1"/>
</dbReference>
<dbReference type="Pfam" id="PF00497">
    <property type="entry name" value="SBP_bac_3"/>
    <property type="match status" value="1"/>
</dbReference>
<dbReference type="KEGG" id="bmx:BMS_1117"/>
<dbReference type="PANTHER" id="PTHR35936">
    <property type="entry name" value="MEMBRANE-BOUND LYTIC MUREIN TRANSGLYCOSYLASE F"/>
    <property type="match status" value="1"/>
</dbReference>
<dbReference type="HOGENOM" id="CLU_1072690_0_0_7"/>
<dbReference type="PANTHER" id="PTHR35936:SF6">
    <property type="entry name" value="AMINO ACID ABC TRANSPORTER SUBSTRATE-BINDING PAAT FAMILY PROTEIN"/>
    <property type="match status" value="1"/>
</dbReference>
<reference evidence="5" key="1">
    <citation type="journal article" date="2013" name="ISME J.">
        <title>A small predatory core genome in the divergent marine Bacteriovorax marinus SJ and the terrestrial Bdellovibrio bacteriovorus.</title>
        <authorList>
            <person name="Crossman L.C."/>
            <person name="Chen H."/>
            <person name="Cerdeno-Tarraga A.M."/>
            <person name="Brooks K."/>
            <person name="Quail M.A."/>
            <person name="Pineiro S.A."/>
            <person name="Hobley L."/>
            <person name="Sockett R.E."/>
            <person name="Bentley S.D."/>
            <person name="Parkhill J."/>
            <person name="Williams H.N."/>
            <person name="Stine O.C."/>
        </authorList>
    </citation>
    <scope>NUCLEOTIDE SEQUENCE [LARGE SCALE GENOMIC DNA]</scope>
    <source>
        <strain evidence="5">ATCC BAA-682 / DSM 15412 / SJ</strain>
    </source>
</reference>
<organism evidence="4 5">
    <name type="scientific">Halobacteriovorax marinus (strain ATCC BAA-682 / DSM 15412 / SJ)</name>
    <name type="common">Bacteriovorax marinus</name>
    <dbReference type="NCBI Taxonomy" id="862908"/>
    <lineage>
        <taxon>Bacteria</taxon>
        <taxon>Pseudomonadati</taxon>
        <taxon>Bdellovibrionota</taxon>
        <taxon>Bacteriovoracia</taxon>
        <taxon>Bacteriovoracales</taxon>
        <taxon>Halobacteriovoraceae</taxon>
        <taxon>Halobacteriovorax</taxon>
    </lineage>
</organism>
<dbReference type="AlphaFoldDB" id="E1WYE9"/>
<dbReference type="SMART" id="SM00062">
    <property type="entry name" value="PBPb"/>
    <property type="match status" value="1"/>
</dbReference>
<evidence type="ECO:0000313" key="4">
    <source>
        <dbReference type="EMBL" id="CBW25997.1"/>
    </source>
</evidence>
<dbReference type="eggNOG" id="COG0834">
    <property type="taxonomic scope" value="Bacteria"/>
</dbReference>
<dbReference type="STRING" id="862908.BMS_1117"/>
<proteinExistence type="predicted"/>
<dbReference type="EMBL" id="FQ312005">
    <property type="protein sequence ID" value="CBW25997.1"/>
    <property type="molecule type" value="Genomic_DNA"/>
</dbReference>
<accession>E1WYE9</accession>
<name>E1WYE9_HALMS</name>
<feature type="signal peptide" evidence="2">
    <location>
        <begin position="1"/>
        <end position="17"/>
    </location>
</feature>
<evidence type="ECO:0000259" key="3">
    <source>
        <dbReference type="SMART" id="SM00062"/>
    </source>
</evidence>
<dbReference type="SUPFAM" id="SSF53850">
    <property type="entry name" value="Periplasmic binding protein-like II"/>
    <property type="match status" value="1"/>
</dbReference>
<feature type="chain" id="PRO_5003154732" evidence="2">
    <location>
        <begin position="18"/>
        <end position="259"/>
    </location>
</feature>
<protein>
    <submittedName>
        <fullName evidence="4">Exported protein</fullName>
    </submittedName>
</protein>
<sequence>MMKLFILFFLISSSCFAQREYKIALSSGCPYYCTEGGKQGYIVDLLQEFFKQKKIEVKFVTTPYARLEDSVLRGDNDIALFTSFDLRNSKEFEIYDVTLGVSSAGIISKTGTDPVILDIIDLKGKSIFLMPGSKVNELLLDRINKINQGKSMVQFITGSRIHDRLIELIALGRADYAIDDYNVLKYFYSTSDFRDKTLLTPSSISGYSPIKFASKKNLPIKNLIESDLKRFINNYRKSGKLQKLLNNYNIIDWNIVLTR</sequence>
<dbReference type="Gene3D" id="3.40.190.10">
    <property type="entry name" value="Periplasmic binding protein-like II"/>
    <property type="match status" value="2"/>
</dbReference>
<dbReference type="PATRIC" id="fig|862908.3.peg.1064"/>
<dbReference type="InterPro" id="IPR001638">
    <property type="entry name" value="Solute-binding_3/MltF_N"/>
</dbReference>
<keyword evidence="1 2" id="KW-0732">Signal</keyword>
<dbReference type="OrthoDB" id="245568at2"/>
<feature type="domain" description="Solute-binding protein family 3/N-terminal" evidence="3">
    <location>
        <begin position="20"/>
        <end position="252"/>
    </location>
</feature>
<dbReference type="PROSITE" id="PS51257">
    <property type="entry name" value="PROKAR_LIPOPROTEIN"/>
    <property type="match status" value="1"/>
</dbReference>
<evidence type="ECO:0000313" key="5">
    <source>
        <dbReference type="Proteomes" id="UP000008963"/>
    </source>
</evidence>
<gene>
    <name evidence="4" type="ordered locus">BMS_1117</name>
</gene>
<evidence type="ECO:0000256" key="2">
    <source>
        <dbReference type="SAM" id="SignalP"/>
    </source>
</evidence>
<keyword evidence="5" id="KW-1185">Reference proteome</keyword>